<dbReference type="SUPFAM" id="SSF49764">
    <property type="entry name" value="HSP20-like chaperones"/>
    <property type="match status" value="1"/>
</dbReference>
<gene>
    <name evidence="4" type="primary">hspA_3</name>
    <name evidence="4" type="ORF">OJF2_17130</name>
</gene>
<dbReference type="InterPro" id="IPR031107">
    <property type="entry name" value="Small_HSP"/>
</dbReference>
<evidence type="ECO:0000256" key="2">
    <source>
        <dbReference type="RuleBase" id="RU003616"/>
    </source>
</evidence>
<protein>
    <submittedName>
        <fullName evidence="4">Spore protein SP21</fullName>
    </submittedName>
</protein>
<name>A0A5B9VZ48_9BACT</name>
<dbReference type="KEGG" id="agv:OJF2_17130"/>
<dbReference type="Gene3D" id="2.60.40.790">
    <property type="match status" value="1"/>
</dbReference>
<feature type="domain" description="SHSP" evidence="3">
    <location>
        <begin position="44"/>
        <end position="156"/>
    </location>
</feature>
<dbReference type="EMBL" id="CP042997">
    <property type="protein sequence ID" value="QEH33214.1"/>
    <property type="molecule type" value="Genomic_DNA"/>
</dbReference>
<dbReference type="RefSeq" id="WP_148592937.1">
    <property type="nucleotide sequence ID" value="NZ_CP042997.1"/>
</dbReference>
<dbReference type="OrthoDB" id="9811615at2"/>
<proteinExistence type="inferred from homology"/>
<accession>A0A5B9VZ48</accession>
<reference evidence="4 5" key="1">
    <citation type="submission" date="2019-08" db="EMBL/GenBank/DDBJ databases">
        <title>Deep-cultivation of Planctomycetes and their phenomic and genomic characterization uncovers novel biology.</title>
        <authorList>
            <person name="Wiegand S."/>
            <person name="Jogler M."/>
            <person name="Boedeker C."/>
            <person name="Pinto D."/>
            <person name="Vollmers J."/>
            <person name="Rivas-Marin E."/>
            <person name="Kohn T."/>
            <person name="Peeters S.H."/>
            <person name="Heuer A."/>
            <person name="Rast P."/>
            <person name="Oberbeckmann S."/>
            <person name="Bunk B."/>
            <person name="Jeske O."/>
            <person name="Meyerdierks A."/>
            <person name="Storesund J.E."/>
            <person name="Kallscheuer N."/>
            <person name="Luecker S."/>
            <person name="Lage O.M."/>
            <person name="Pohl T."/>
            <person name="Merkel B.J."/>
            <person name="Hornburger P."/>
            <person name="Mueller R.-W."/>
            <person name="Bruemmer F."/>
            <person name="Labrenz M."/>
            <person name="Spormann A.M."/>
            <person name="Op den Camp H."/>
            <person name="Overmann J."/>
            <person name="Amann R."/>
            <person name="Jetten M.S.M."/>
            <person name="Mascher T."/>
            <person name="Medema M.H."/>
            <person name="Devos D.P."/>
            <person name="Kaster A.-K."/>
            <person name="Ovreas L."/>
            <person name="Rohde M."/>
            <person name="Galperin M.Y."/>
            <person name="Jogler C."/>
        </authorList>
    </citation>
    <scope>NUCLEOTIDE SEQUENCE [LARGE SCALE GENOMIC DNA]</scope>
    <source>
        <strain evidence="4 5">OJF2</strain>
    </source>
</reference>
<dbReference type="InterPro" id="IPR002068">
    <property type="entry name" value="A-crystallin/Hsp20_dom"/>
</dbReference>
<evidence type="ECO:0000313" key="5">
    <source>
        <dbReference type="Proteomes" id="UP000324233"/>
    </source>
</evidence>
<dbReference type="Proteomes" id="UP000324233">
    <property type="component" value="Chromosome"/>
</dbReference>
<dbReference type="PANTHER" id="PTHR11527">
    <property type="entry name" value="HEAT-SHOCK PROTEIN 20 FAMILY MEMBER"/>
    <property type="match status" value="1"/>
</dbReference>
<dbReference type="CDD" id="cd06464">
    <property type="entry name" value="ACD_sHsps-like"/>
    <property type="match status" value="1"/>
</dbReference>
<comment type="similarity">
    <text evidence="1 2">Belongs to the small heat shock protein (HSP20) family.</text>
</comment>
<dbReference type="InterPro" id="IPR008978">
    <property type="entry name" value="HSP20-like_chaperone"/>
</dbReference>
<evidence type="ECO:0000256" key="1">
    <source>
        <dbReference type="PROSITE-ProRule" id="PRU00285"/>
    </source>
</evidence>
<dbReference type="AlphaFoldDB" id="A0A5B9VZ48"/>
<dbReference type="Pfam" id="PF00011">
    <property type="entry name" value="HSP20"/>
    <property type="match status" value="1"/>
</dbReference>
<organism evidence="4 5">
    <name type="scientific">Aquisphaera giovannonii</name>
    <dbReference type="NCBI Taxonomy" id="406548"/>
    <lineage>
        <taxon>Bacteria</taxon>
        <taxon>Pseudomonadati</taxon>
        <taxon>Planctomycetota</taxon>
        <taxon>Planctomycetia</taxon>
        <taxon>Isosphaerales</taxon>
        <taxon>Isosphaeraceae</taxon>
        <taxon>Aquisphaera</taxon>
    </lineage>
</organism>
<evidence type="ECO:0000259" key="3">
    <source>
        <dbReference type="PROSITE" id="PS01031"/>
    </source>
</evidence>
<dbReference type="PROSITE" id="PS01031">
    <property type="entry name" value="SHSP"/>
    <property type="match status" value="1"/>
</dbReference>
<evidence type="ECO:0000313" key="4">
    <source>
        <dbReference type="EMBL" id="QEH33214.1"/>
    </source>
</evidence>
<keyword evidence="5" id="KW-1185">Reference proteome</keyword>
<sequence length="156" mass="17329">MSRSNPWRREPFIPIHFLQGELARLLDQYLQPEGRPGTQAAPTDLEPTGWSPLLDVYETPEETIVVAEIPGVDPTGVELSITGNLLVLRGTKEVGELPEGQLQVRERRFGGFLRQVMVPSDVDFEAAQANAKDGVLTIRLPKKKAARPRNIPIRPS</sequence>